<dbReference type="PROSITE" id="PS50862">
    <property type="entry name" value="AA_TRNA_LIGASE_II"/>
    <property type="match status" value="1"/>
</dbReference>
<evidence type="ECO:0000256" key="7">
    <source>
        <dbReference type="ARBA" id="ARBA00031113"/>
    </source>
</evidence>
<dbReference type="InterPro" id="IPR045864">
    <property type="entry name" value="aa-tRNA-synth_II/BPL/LPL"/>
</dbReference>
<dbReference type="SUPFAM" id="SSF55681">
    <property type="entry name" value="Class II aaRS and biotin synthetases"/>
    <property type="match status" value="1"/>
</dbReference>
<evidence type="ECO:0000256" key="2">
    <source>
        <dbReference type="ARBA" id="ARBA00012840"/>
    </source>
</evidence>
<comment type="similarity">
    <text evidence="1">Belongs to the class-II aminoacyl-tRNA synthetase family. Type-1 seryl-tRNA synthetase subfamily.</text>
</comment>
<accession>A0AAV2TB47</accession>
<dbReference type="GO" id="GO:0004828">
    <property type="term" value="F:serine-tRNA ligase activity"/>
    <property type="evidence" value="ECO:0007669"/>
    <property type="project" value="UniProtKB-EC"/>
</dbReference>
<dbReference type="InterPro" id="IPR002317">
    <property type="entry name" value="Ser-tRNA-ligase_type_1"/>
</dbReference>
<dbReference type="Gene3D" id="3.30.930.10">
    <property type="entry name" value="Bira Bifunctional Protein, Domain 2"/>
    <property type="match status" value="1"/>
</dbReference>
<evidence type="ECO:0000313" key="10">
    <source>
        <dbReference type="Proteomes" id="UP001497525"/>
    </source>
</evidence>
<evidence type="ECO:0000313" key="9">
    <source>
        <dbReference type="EMBL" id="CAL5133289.1"/>
    </source>
</evidence>
<keyword evidence="6" id="KW-0030">Aminoacyl-tRNA synthetase</keyword>
<dbReference type="PANTHER" id="PTHR11778">
    <property type="entry name" value="SERYL-TRNA SYNTHETASE"/>
    <property type="match status" value="1"/>
</dbReference>
<dbReference type="Pfam" id="PF00587">
    <property type="entry name" value="tRNA-synt_2b"/>
    <property type="match status" value="1"/>
</dbReference>
<evidence type="ECO:0000256" key="1">
    <source>
        <dbReference type="ARBA" id="ARBA00010728"/>
    </source>
</evidence>
<dbReference type="Proteomes" id="UP001497525">
    <property type="component" value="Unassembled WGS sequence"/>
</dbReference>
<keyword evidence="5" id="KW-0067">ATP-binding</keyword>
<dbReference type="EC" id="6.1.1.11" evidence="2"/>
<evidence type="ECO:0000256" key="4">
    <source>
        <dbReference type="ARBA" id="ARBA00022741"/>
    </source>
</evidence>
<organism evidence="9 10">
    <name type="scientific">Calicophoron daubneyi</name>
    <name type="common">Rumen fluke</name>
    <name type="synonym">Paramphistomum daubneyi</name>
    <dbReference type="NCBI Taxonomy" id="300641"/>
    <lineage>
        <taxon>Eukaryota</taxon>
        <taxon>Metazoa</taxon>
        <taxon>Spiralia</taxon>
        <taxon>Lophotrochozoa</taxon>
        <taxon>Platyhelminthes</taxon>
        <taxon>Trematoda</taxon>
        <taxon>Digenea</taxon>
        <taxon>Plagiorchiida</taxon>
        <taxon>Pronocephalata</taxon>
        <taxon>Paramphistomoidea</taxon>
        <taxon>Paramphistomidae</taxon>
        <taxon>Calicophoron</taxon>
    </lineage>
</organism>
<evidence type="ECO:0000259" key="8">
    <source>
        <dbReference type="PROSITE" id="PS50862"/>
    </source>
</evidence>
<dbReference type="EMBL" id="CAXLJL010000156">
    <property type="protein sequence ID" value="CAL5133289.1"/>
    <property type="molecule type" value="Genomic_DNA"/>
</dbReference>
<evidence type="ECO:0000256" key="6">
    <source>
        <dbReference type="ARBA" id="ARBA00023146"/>
    </source>
</evidence>
<dbReference type="GO" id="GO:0006434">
    <property type="term" value="P:seryl-tRNA aminoacylation"/>
    <property type="evidence" value="ECO:0007669"/>
    <property type="project" value="InterPro"/>
</dbReference>
<dbReference type="InterPro" id="IPR002314">
    <property type="entry name" value="aa-tRNA-synt_IIb"/>
</dbReference>
<keyword evidence="3" id="KW-0436">Ligase</keyword>
<reference evidence="9" key="1">
    <citation type="submission" date="2024-06" db="EMBL/GenBank/DDBJ databases">
        <authorList>
            <person name="Liu X."/>
            <person name="Lenzi L."/>
            <person name="Haldenby T S."/>
            <person name="Uol C."/>
        </authorList>
    </citation>
    <scope>NUCLEOTIDE SEQUENCE</scope>
</reference>
<sequence length="477" mass="52862">MSNLRTCLVGCHKCMSGFGRWNASRRLLVHWPRKNSSSTLIHPSRRMSHGSSPVLPFQPCFDLKLLSDQNFIREMRDNIMARESPVDFERLLELYKRFTAGEKDATQAELLQLIRMLPNTTHPLTPVGDYSKARLIYLHGAKPTVNWKLQDAVALASLLPSSLPSGATKSTSVFNPAPHLRVKHTTVGAGPRTYYFGGPLAHLENALVTYALKRITGIGFALVSVPDILPESLIEACGFPTRGVRSQVYKLCSPANQLTYCLSGTSEMALGGFCAGRTFDPGEATDTAQNTATALGLCAASRCFRQEVPNQEDSLYRVHQFTKVEMFGLTAPSAAVSDAMFDRILKIQIHLFADLGLHFRVLEMPTGELGNPAHRKVDIEAWMPGSQMYGEISSTSSCLDYQSRRLNIRWTLPSREERFAHTLNGTACAVPRVMKALLETHQNQDGTVNIPEVLIPILTKQGAFKLPYPAFRLKQTS</sequence>
<dbReference type="GO" id="GO:0005524">
    <property type="term" value="F:ATP binding"/>
    <property type="evidence" value="ECO:0007669"/>
    <property type="project" value="UniProtKB-KW"/>
</dbReference>
<protein>
    <recommendedName>
        <fullName evidence="2">serine--tRNA ligase</fullName>
        <ecNumber evidence="2">6.1.1.11</ecNumber>
    </recommendedName>
    <alternativeName>
        <fullName evidence="7">Seryl-tRNA synthetase</fullName>
    </alternativeName>
</protein>
<gene>
    <name evidence="9" type="ORF">CDAUBV1_LOCUS6550</name>
</gene>
<keyword evidence="4" id="KW-0547">Nucleotide-binding</keyword>
<evidence type="ECO:0000256" key="3">
    <source>
        <dbReference type="ARBA" id="ARBA00022598"/>
    </source>
</evidence>
<feature type="domain" description="Aminoacyl-transfer RNA synthetases class-II family profile" evidence="8">
    <location>
        <begin position="203"/>
        <end position="451"/>
    </location>
</feature>
<dbReference type="AlphaFoldDB" id="A0AAV2TB47"/>
<dbReference type="InterPro" id="IPR006195">
    <property type="entry name" value="aa-tRNA-synth_II"/>
</dbReference>
<proteinExistence type="inferred from homology"/>
<comment type="caution">
    <text evidence="9">The sequence shown here is derived from an EMBL/GenBank/DDBJ whole genome shotgun (WGS) entry which is preliminary data.</text>
</comment>
<evidence type="ECO:0000256" key="5">
    <source>
        <dbReference type="ARBA" id="ARBA00022840"/>
    </source>
</evidence>
<name>A0AAV2TB47_CALDB</name>
<dbReference type="PRINTS" id="PR00981">
    <property type="entry name" value="TRNASYNTHSER"/>
</dbReference>